<name>A0A4S2MVA6_9PEZI</name>
<proteinExistence type="predicted"/>
<feature type="region of interest" description="Disordered" evidence="1">
    <location>
        <begin position="1"/>
        <end position="56"/>
    </location>
</feature>
<accession>A0A4S2MVA6</accession>
<dbReference type="AlphaFoldDB" id="A0A4S2MVA6"/>
<sequence length="229" mass="24761">MPYALSGAPPSSPQGSLLNRPMTHLSPPDLPPATSPATPTKLGFPIQQPSSRPSKPLHTFISISMGLSRHGLLATRNRRRLGPSAMEMPQQGSDESWRALVGGVGVGKRDDGMMGFMESWMWSRRGDPVGVRMRRTEAQPVRPPLKGLMAYNGARLYDQKRLIDIFAFGGLGSEDAAEFSSNDSSIKNRHFQEATVYTIGEVGSVKWSTYSTTTSLSPVSPSVVFGLAG</sequence>
<dbReference type="EMBL" id="ML220124">
    <property type="protein sequence ID" value="TGZ80549.1"/>
    <property type="molecule type" value="Genomic_DNA"/>
</dbReference>
<dbReference type="Proteomes" id="UP000298138">
    <property type="component" value="Unassembled WGS sequence"/>
</dbReference>
<organism evidence="2 3">
    <name type="scientific">Ascodesmis nigricans</name>
    <dbReference type="NCBI Taxonomy" id="341454"/>
    <lineage>
        <taxon>Eukaryota</taxon>
        <taxon>Fungi</taxon>
        <taxon>Dikarya</taxon>
        <taxon>Ascomycota</taxon>
        <taxon>Pezizomycotina</taxon>
        <taxon>Pezizomycetes</taxon>
        <taxon>Pezizales</taxon>
        <taxon>Ascodesmidaceae</taxon>
        <taxon>Ascodesmis</taxon>
    </lineage>
</organism>
<protein>
    <submittedName>
        <fullName evidence="2">Uncharacterized protein</fullName>
    </submittedName>
</protein>
<gene>
    <name evidence="2" type="ORF">EX30DRAFT_364476</name>
</gene>
<evidence type="ECO:0000313" key="2">
    <source>
        <dbReference type="EMBL" id="TGZ80549.1"/>
    </source>
</evidence>
<keyword evidence="3" id="KW-1185">Reference proteome</keyword>
<dbReference type="InParanoid" id="A0A4S2MVA6"/>
<reference evidence="2 3" key="1">
    <citation type="submission" date="2019-04" db="EMBL/GenBank/DDBJ databases">
        <title>Comparative genomics and transcriptomics to analyze fruiting body development in filamentous ascomycetes.</title>
        <authorList>
            <consortium name="DOE Joint Genome Institute"/>
            <person name="Lutkenhaus R."/>
            <person name="Traeger S."/>
            <person name="Breuer J."/>
            <person name="Kuo A."/>
            <person name="Lipzen A."/>
            <person name="Pangilinan J."/>
            <person name="Dilworth D."/>
            <person name="Sandor L."/>
            <person name="Poggeler S."/>
            <person name="Barry K."/>
            <person name="Grigoriev I.V."/>
            <person name="Nowrousian M."/>
        </authorList>
    </citation>
    <scope>NUCLEOTIDE SEQUENCE [LARGE SCALE GENOMIC DNA]</scope>
    <source>
        <strain evidence="2 3">CBS 389.68</strain>
    </source>
</reference>
<evidence type="ECO:0000313" key="3">
    <source>
        <dbReference type="Proteomes" id="UP000298138"/>
    </source>
</evidence>
<evidence type="ECO:0000256" key="1">
    <source>
        <dbReference type="SAM" id="MobiDB-lite"/>
    </source>
</evidence>